<evidence type="ECO:0000313" key="4">
    <source>
        <dbReference type="Proteomes" id="UP001603978"/>
    </source>
</evidence>
<dbReference type="RefSeq" id="WP_393176123.1">
    <property type="nucleotide sequence ID" value="NZ_JBICRM010000048.1"/>
</dbReference>
<name>A0ABW7ASK0_9ACTN</name>
<accession>A0ABW7ASK0</accession>
<sequence>MTNPNRRPSAIPGPNPSPGPAVAGPPTKHHLALMIWLAVFPTLTVLNLALGDWLSTLAPVLRTFVLATLAVPIVIYGLMPQLHRLRVRILTR</sequence>
<dbReference type="EMBL" id="JBICRM010000048">
    <property type="protein sequence ID" value="MFG1710391.1"/>
    <property type="molecule type" value="Genomic_DNA"/>
</dbReference>
<keyword evidence="4" id="KW-1185">Reference proteome</keyword>
<proteinExistence type="predicted"/>
<evidence type="ECO:0000313" key="3">
    <source>
        <dbReference type="EMBL" id="MFG1710391.1"/>
    </source>
</evidence>
<organism evidence="3 4">
    <name type="scientific">Nonomuraea marmarensis</name>
    <dbReference type="NCBI Taxonomy" id="3351344"/>
    <lineage>
        <taxon>Bacteria</taxon>
        <taxon>Bacillati</taxon>
        <taxon>Actinomycetota</taxon>
        <taxon>Actinomycetes</taxon>
        <taxon>Streptosporangiales</taxon>
        <taxon>Streptosporangiaceae</taxon>
        <taxon>Nonomuraea</taxon>
    </lineage>
</organism>
<feature type="transmembrane region" description="Helical" evidence="2">
    <location>
        <begin position="56"/>
        <end position="79"/>
    </location>
</feature>
<comment type="caution">
    <text evidence="3">The sequence shown here is derived from an EMBL/GenBank/DDBJ whole genome shotgun (WGS) entry which is preliminary data.</text>
</comment>
<keyword evidence="2" id="KW-0472">Membrane</keyword>
<reference evidence="3 4" key="1">
    <citation type="submission" date="2024-10" db="EMBL/GenBank/DDBJ databases">
        <authorList>
            <person name="Topkara A.R."/>
            <person name="Saygin H."/>
        </authorList>
    </citation>
    <scope>NUCLEOTIDE SEQUENCE [LARGE SCALE GENOMIC DNA]</scope>
    <source>
        <strain evidence="3 4">M3C6</strain>
    </source>
</reference>
<feature type="transmembrane region" description="Helical" evidence="2">
    <location>
        <begin position="31"/>
        <end position="50"/>
    </location>
</feature>
<evidence type="ECO:0000256" key="1">
    <source>
        <dbReference type="SAM" id="MobiDB-lite"/>
    </source>
</evidence>
<dbReference type="Proteomes" id="UP001603978">
    <property type="component" value="Unassembled WGS sequence"/>
</dbReference>
<keyword evidence="2" id="KW-0812">Transmembrane</keyword>
<gene>
    <name evidence="3" type="ORF">ACFLIM_45205</name>
</gene>
<feature type="region of interest" description="Disordered" evidence="1">
    <location>
        <begin position="1"/>
        <end position="23"/>
    </location>
</feature>
<evidence type="ECO:0000256" key="2">
    <source>
        <dbReference type="SAM" id="Phobius"/>
    </source>
</evidence>
<protein>
    <submittedName>
        <fullName evidence="3">Uncharacterized protein</fullName>
    </submittedName>
</protein>
<keyword evidence="2" id="KW-1133">Transmembrane helix</keyword>